<dbReference type="Gene3D" id="2.130.10.10">
    <property type="entry name" value="YVTN repeat-like/Quinoprotein amine dehydrogenase"/>
    <property type="match status" value="1"/>
</dbReference>
<feature type="region of interest" description="Disordered" evidence="1">
    <location>
        <begin position="22"/>
        <end position="96"/>
    </location>
</feature>
<protein>
    <submittedName>
        <fullName evidence="2">Uncharacterized protein</fullName>
    </submittedName>
</protein>
<name>A0ABV1QD26_STRMI</name>
<dbReference type="InterPro" id="IPR015943">
    <property type="entry name" value="WD40/YVTN_repeat-like_dom_sf"/>
</dbReference>
<evidence type="ECO:0000256" key="1">
    <source>
        <dbReference type="SAM" id="MobiDB-lite"/>
    </source>
</evidence>
<dbReference type="EMBL" id="JBEJUE010000049">
    <property type="protein sequence ID" value="MER0429080.1"/>
    <property type="molecule type" value="Genomic_DNA"/>
</dbReference>
<gene>
    <name evidence="2" type="ORF">ABR748_33525</name>
</gene>
<dbReference type="SUPFAM" id="SSF50978">
    <property type="entry name" value="WD40 repeat-like"/>
    <property type="match status" value="1"/>
</dbReference>
<dbReference type="Proteomes" id="UP001456562">
    <property type="component" value="Unassembled WGS sequence"/>
</dbReference>
<reference evidence="2 3" key="1">
    <citation type="submission" date="2024-01" db="EMBL/GenBank/DDBJ databases">
        <title>Metagenomic exploration of the rhizosphere soil microbial community and their significance in facilitating the development of wild simulated ginseng.</title>
        <authorList>
            <person name="Huang J."/>
        </authorList>
    </citation>
    <scope>NUCLEOTIDE SEQUENCE [LARGE SCALE GENOMIC DNA]</scope>
    <source>
        <strain evidence="2 3">WY141</strain>
    </source>
</reference>
<dbReference type="InterPro" id="IPR036322">
    <property type="entry name" value="WD40_repeat_dom_sf"/>
</dbReference>
<keyword evidence="3" id="KW-1185">Reference proteome</keyword>
<organism evidence="2 3">
    <name type="scientific">Streptomyces microflavus</name>
    <name type="common">Streptomyces lipmanii</name>
    <dbReference type="NCBI Taxonomy" id="1919"/>
    <lineage>
        <taxon>Bacteria</taxon>
        <taxon>Bacillati</taxon>
        <taxon>Actinomycetota</taxon>
        <taxon>Actinomycetes</taxon>
        <taxon>Kitasatosporales</taxon>
        <taxon>Streptomycetaceae</taxon>
        <taxon>Streptomyces</taxon>
    </lineage>
</organism>
<evidence type="ECO:0000313" key="2">
    <source>
        <dbReference type="EMBL" id="MER0429080.1"/>
    </source>
</evidence>
<proteinExistence type="predicted"/>
<accession>A0ABV1QD26</accession>
<dbReference type="RefSeq" id="WP_350241089.1">
    <property type="nucleotide sequence ID" value="NZ_JBEJUE010000049.1"/>
</dbReference>
<sequence>MRVWDRATGTCIATLTGHTEPVNSVAISPTGPGSPRISHPVSLRGDHVCRGPRVVPTPARHRPPRESSTGTELRSELENRRSVRSNSGFQRGVSGQWPPYSSVVSARVWRSCRRRSPFAGLHSPIAPSAFPPR</sequence>
<comment type="caution">
    <text evidence="2">The sequence shown here is derived from an EMBL/GenBank/DDBJ whole genome shotgun (WGS) entry which is preliminary data.</text>
</comment>
<evidence type="ECO:0000313" key="3">
    <source>
        <dbReference type="Proteomes" id="UP001456562"/>
    </source>
</evidence>